<dbReference type="InterPro" id="IPR037232">
    <property type="entry name" value="NADH_quin_OxRdtase_su_C/D-like"/>
</dbReference>
<dbReference type="OrthoDB" id="3178054at2"/>
<evidence type="ECO:0000313" key="2">
    <source>
        <dbReference type="EMBL" id="CEO88289.1"/>
    </source>
</evidence>
<name>A0A0B7MCN2_9FIRM</name>
<dbReference type="Proteomes" id="UP000046155">
    <property type="component" value="Unassembled WGS sequence"/>
</dbReference>
<dbReference type="Gene3D" id="3.30.460.80">
    <property type="entry name" value="NADH:ubiquinone oxidoreductase, 30kDa subunit"/>
    <property type="match status" value="1"/>
</dbReference>
<dbReference type="AlphaFoldDB" id="A0A0B7MCN2"/>
<dbReference type="GO" id="GO:0008137">
    <property type="term" value="F:NADH dehydrogenase (ubiquinone) activity"/>
    <property type="evidence" value="ECO:0007669"/>
    <property type="project" value="InterPro"/>
</dbReference>
<proteinExistence type="predicted"/>
<dbReference type="SUPFAM" id="SSF143243">
    <property type="entry name" value="Nqo5-like"/>
    <property type="match status" value="1"/>
</dbReference>
<keyword evidence="3" id="KW-1185">Reference proteome</keyword>
<feature type="domain" description="NADH:ubiquinone oxidoreductase 30kDa subunit" evidence="1">
    <location>
        <begin position="9"/>
        <end position="95"/>
    </location>
</feature>
<protein>
    <submittedName>
        <fullName evidence="2">Ech Hydrogenase subunit D</fullName>
    </submittedName>
</protein>
<sequence>MIENLKEITKDTLLSEVQKFADAKARFVVTVCNDLGDKLEATYYFNYSPGVEMVALRMVVGKDEEVPSISGIYLCAVLAENEMFEQYGLKVKDIAIDFGGLMLLGNGSPVTPMLKDKAAGGKGGE</sequence>
<dbReference type="InterPro" id="IPR001268">
    <property type="entry name" value="NADH_UbQ_OxRdtase_30kDa_su"/>
</dbReference>
<dbReference type="Pfam" id="PF00329">
    <property type="entry name" value="Complex1_30kDa"/>
    <property type="match status" value="1"/>
</dbReference>
<gene>
    <name evidence="2" type="ORF">SSCH_170023</name>
</gene>
<evidence type="ECO:0000259" key="1">
    <source>
        <dbReference type="Pfam" id="PF00329"/>
    </source>
</evidence>
<organism evidence="2 3">
    <name type="scientific">Syntrophaceticus schinkii</name>
    <dbReference type="NCBI Taxonomy" id="499207"/>
    <lineage>
        <taxon>Bacteria</taxon>
        <taxon>Bacillati</taxon>
        <taxon>Bacillota</taxon>
        <taxon>Clostridia</taxon>
        <taxon>Thermoanaerobacterales</taxon>
        <taxon>Thermoanaerobacterales Family III. Incertae Sedis</taxon>
        <taxon>Syntrophaceticus</taxon>
    </lineage>
</organism>
<evidence type="ECO:0000313" key="3">
    <source>
        <dbReference type="Proteomes" id="UP000046155"/>
    </source>
</evidence>
<reference evidence="3" key="1">
    <citation type="submission" date="2015-01" db="EMBL/GenBank/DDBJ databases">
        <authorList>
            <person name="Manzoor Shahid"/>
            <person name="Zubair Saima"/>
        </authorList>
    </citation>
    <scope>NUCLEOTIDE SEQUENCE [LARGE SCALE GENOMIC DNA]</scope>
    <source>
        <strain evidence="3">Sp3</strain>
    </source>
</reference>
<dbReference type="RefSeq" id="WP_044664481.1">
    <property type="nucleotide sequence ID" value="NZ_CDRZ01000079.1"/>
</dbReference>
<accession>A0A0B7MCN2</accession>
<dbReference type="EMBL" id="CDRZ01000079">
    <property type="protein sequence ID" value="CEO88289.1"/>
    <property type="molecule type" value="Genomic_DNA"/>
</dbReference>